<dbReference type="Gene3D" id="2.50.20.10">
    <property type="entry name" value="Lipoprotein localisation LolA/LolB/LppX"/>
    <property type="match status" value="1"/>
</dbReference>
<accession>A0A1S1NWL9</accession>
<gene>
    <name evidence="5" type="ORF">FY550_07535</name>
</gene>
<dbReference type="InterPro" id="IPR005588">
    <property type="entry name" value="MucB_RseB"/>
</dbReference>
<dbReference type="GO" id="GO:0030288">
    <property type="term" value="C:outer membrane-bounded periplasmic space"/>
    <property type="evidence" value="ECO:0007669"/>
    <property type="project" value="TreeGrafter"/>
</dbReference>
<name>A0A1S1NWL9_9GAMM</name>
<dbReference type="PANTHER" id="PTHR38782">
    <property type="match status" value="1"/>
</dbReference>
<dbReference type="Gene3D" id="3.30.200.100">
    <property type="entry name" value="MucB/RseB, C-terminal domain"/>
    <property type="match status" value="1"/>
</dbReference>
<keyword evidence="4" id="KW-0574">Periplasm</keyword>
<dbReference type="InterPro" id="IPR038484">
    <property type="entry name" value="MucB/RseB_C_sf"/>
</dbReference>
<dbReference type="Proteomes" id="UP000322553">
    <property type="component" value="Chromosome"/>
</dbReference>
<dbReference type="GO" id="GO:0032885">
    <property type="term" value="P:regulation of polysaccharide biosynthetic process"/>
    <property type="evidence" value="ECO:0007669"/>
    <property type="project" value="TreeGrafter"/>
</dbReference>
<evidence type="ECO:0000256" key="1">
    <source>
        <dbReference type="ARBA" id="ARBA00004418"/>
    </source>
</evidence>
<dbReference type="GO" id="GO:0045152">
    <property type="term" value="F:antisigma factor binding"/>
    <property type="evidence" value="ECO:0007669"/>
    <property type="project" value="TreeGrafter"/>
</dbReference>
<evidence type="ECO:0000313" key="6">
    <source>
        <dbReference type="Proteomes" id="UP000322553"/>
    </source>
</evidence>
<protein>
    <submittedName>
        <fullName evidence="5">Uncharacterized protein</fullName>
    </submittedName>
</protein>
<dbReference type="EMBL" id="CP043420">
    <property type="protein sequence ID" value="QEL10993.1"/>
    <property type="molecule type" value="Genomic_DNA"/>
</dbReference>
<comment type="subcellular location">
    <subcellularLocation>
        <location evidence="1">Periplasm</location>
    </subcellularLocation>
</comment>
<dbReference type="InterPro" id="IPR033434">
    <property type="entry name" value="MucB/RseB_N"/>
</dbReference>
<dbReference type="RefSeq" id="WP_070977365.1">
    <property type="nucleotide sequence ID" value="NZ_CP043420.1"/>
</dbReference>
<keyword evidence="6" id="KW-1185">Reference proteome</keyword>
<comment type="similarity">
    <text evidence="2">Belongs to the RseB family.</text>
</comment>
<keyword evidence="3" id="KW-0732">Signal</keyword>
<dbReference type="KEGG" id="kuy:FY550_07535"/>
<evidence type="ECO:0000256" key="4">
    <source>
        <dbReference type="ARBA" id="ARBA00022764"/>
    </source>
</evidence>
<dbReference type="InterPro" id="IPR033436">
    <property type="entry name" value="MucB/RseB_C"/>
</dbReference>
<reference evidence="5 6" key="1">
    <citation type="submission" date="2019-08" db="EMBL/GenBank/DDBJ databases">
        <title>Complete genome sequence of Kushneria sp. YCWA18, a halophilic phosphate-solubilizing bacterium isolated from Daqiao saltern in China.</title>
        <authorList>
            <person name="Du G.-X."/>
            <person name="Qu L.-Y."/>
        </authorList>
    </citation>
    <scope>NUCLEOTIDE SEQUENCE [LARGE SCALE GENOMIC DNA]</scope>
    <source>
        <strain evidence="5 6">YCWA18</strain>
    </source>
</reference>
<dbReference type="OrthoDB" id="7067274at2"/>
<sequence>MRRWFGASLLGALLSGLPLAVLAGESIDCGALKDQPRPRQASQWFANSIVAGRCYEFRARAMRIGPGGIRTVEIEHRVDHQGEQETTRFLDGPHPDTRRNLHLDRYWQVASEALDRANGKKSDAVAAMQQHYRFRTIGHDRIADRETVVIDIIPRDGLRFGHRIWLDQATSLLLKQQLFGQHGEPLEVVQMASLNDVSLFSGQVPLPGYHPLPEKSWSPQWIPPGFYPQPVDSEVTVDGITMHRQLYSDGLSTLSVFLGPINQSVSLREGVHQLGNFRAASRHLTHDQQTWQLVAVGEVPTEVLTHTVAGIDWSPDPARAARAASASASDTSP</sequence>
<evidence type="ECO:0000313" key="5">
    <source>
        <dbReference type="EMBL" id="QEL10993.1"/>
    </source>
</evidence>
<evidence type="ECO:0000256" key="2">
    <source>
        <dbReference type="ARBA" id="ARBA00008150"/>
    </source>
</evidence>
<proteinExistence type="inferred from homology"/>
<organism evidence="5 6">
    <name type="scientific">Kushneria phosphatilytica</name>
    <dbReference type="NCBI Taxonomy" id="657387"/>
    <lineage>
        <taxon>Bacteria</taxon>
        <taxon>Pseudomonadati</taxon>
        <taxon>Pseudomonadota</taxon>
        <taxon>Gammaproteobacteria</taxon>
        <taxon>Oceanospirillales</taxon>
        <taxon>Halomonadaceae</taxon>
        <taxon>Kushneria</taxon>
    </lineage>
</organism>
<evidence type="ECO:0000256" key="3">
    <source>
        <dbReference type="ARBA" id="ARBA00022729"/>
    </source>
</evidence>
<dbReference type="AlphaFoldDB" id="A0A1S1NWL9"/>
<dbReference type="PANTHER" id="PTHR38782:SF1">
    <property type="entry name" value="SIGMA-E FACTOR REGULATORY PROTEIN RSEB"/>
    <property type="match status" value="1"/>
</dbReference>
<dbReference type="Pfam" id="PF03888">
    <property type="entry name" value="MucB_RseB"/>
    <property type="match status" value="1"/>
</dbReference>
<dbReference type="STRING" id="657387.BH688_03780"/>
<dbReference type="Pfam" id="PF17188">
    <property type="entry name" value="MucB_RseB_C"/>
    <property type="match status" value="1"/>
</dbReference>
<dbReference type="CDD" id="cd16327">
    <property type="entry name" value="RseB"/>
    <property type="match status" value="1"/>
</dbReference>